<feature type="domain" description="Prepilin type IV endopeptidase peptidase" evidence="3">
    <location>
        <begin position="16"/>
        <end position="115"/>
    </location>
</feature>
<dbReference type="PANTHER" id="PTHR30487">
    <property type="entry name" value="TYPE 4 PREPILIN-LIKE PROTEINS LEADER PEPTIDE-PROCESSING ENZYME"/>
    <property type="match status" value="1"/>
</dbReference>
<feature type="transmembrane region" description="Helical" evidence="2">
    <location>
        <begin position="125"/>
        <end position="142"/>
    </location>
</feature>
<evidence type="ECO:0000256" key="2">
    <source>
        <dbReference type="SAM" id="Phobius"/>
    </source>
</evidence>
<keyword evidence="2" id="KW-0812">Transmembrane</keyword>
<dbReference type="AlphaFoldDB" id="A0A517Z986"/>
<dbReference type="Gene3D" id="1.20.120.1220">
    <property type="match status" value="1"/>
</dbReference>
<dbReference type="RefSeq" id="WP_145370237.1">
    <property type="nucleotide sequence ID" value="NZ_CP036275.1"/>
</dbReference>
<keyword evidence="2" id="KW-0472">Membrane</keyword>
<dbReference type="Pfam" id="PF01478">
    <property type="entry name" value="Peptidase_A24"/>
    <property type="match status" value="1"/>
</dbReference>
<dbReference type="GO" id="GO:0005886">
    <property type="term" value="C:plasma membrane"/>
    <property type="evidence" value="ECO:0007669"/>
    <property type="project" value="TreeGrafter"/>
</dbReference>
<evidence type="ECO:0000256" key="1">
    <source>
        <dbReference type="ARBA" id="ARBA00005801"/>
    </source>
</evidence>
<keyword evidence="5" id="KW-1185">Reference proteome</keyword>
<feature type="transmembrane region" description="Helical" evidence="2">
    <location>
        <begin position="59"/>
        <end position="78"/>
    </location>
</feature>
<dbReference type="Proteomes" id="UP000320496">
    <property type="component" value="Chromosome"/>
</dbReference>
<dbReference type="GO" id="GO:0006465">
    <property type="term" value="P:signal peptide processing"/>
    <property type="evidence" value="ECO:0007669"/>
    <property type="project" value="TreeGrafter"/>
</dbReference>
<dbReference type="KEGG" id="mri:Mal4_33420"/>
<feature type="transmembrane region" description="Helical" evidence="2">
    <location>
        <begin position="35"/>
        <end position="52"/>
    </location>
</feature>
<dbReference type="EMBL" id="CP036275">
    <property type="protein sequence ID" value="QDU39009.1"/>
    <property type="molecule type" value="Genomic_DNA"/>
</dbReference>
<dbReference type="GO" id="GO:0004190">
    <property type="term" value="F:aspartic-type endopeptidase activity"/>
    <property type="evidence" value="ECO:0007669"/>
    <property type="project" value="InterPro"/>
</dbReference>
<evidence type="ECO:0000313" key="5">
    <source>
        <dbReference type="Proteomes" id="UP000320496"/>
    </source>
</evidence>
<sequence length="158" mass="16621">MFSGSLSHSWLLLIPLALCAEATWHDLRTREIPDSVSIRLLATALVAAVLGWHHLTWQVVVGGAAAGFLVTLPFAWTGGLGGGDLKLVAGLGAWLGPFGIFGLLFWTALAGMVGAIIATLRSQENFPYVPAIMVGLTIQIVFPDALPHLVVALRSLGG</sequence>
<dbReference type="InterPro" id="IPR000045">
    <property type="entry name" value="Prepilin_IV_endopep_pep"/>
</dbReference>
<name>A0A517Z986_9PLAN</name>
<evidence type="ECO:0000313" key="4">
    <source>
        <dbReference type="EMBL" id="QDU39009.1"/>
    </source>
</evidence>
<keyword evidence="2" id="KW-1133">Transmembrane helix</keyword>
<organism evidence="4 5">
    <name type="scientific">Maioricimonas rarisocia</name>
    <dbReference type="NCBI Taxonomy" id="2528026"/>
    <lineage>
        <taxon>Bacteria</taxon>
        <taxon>Pseudomonadati</taxon>
        <taxon>Planctomycetota</taxon>
        <taxon>Planctomycetia</taxon>
        <taxon>Planctomycetales</taxon>
        <taxon>Planctomycetaceae</taxon>
        <taxon>Maioricimonas</taxon>
    </lineage>
</organism>
<protein>
    <submittedName>
        <fullName evidence="4">Leader peptidase PppA</fullName>
    </submittedName>
</protein>
<feature type="transmembrane region" description="Helical" evidence="2">
    <location>
        <begin position="98"/>
        <end position="118"/>
    </location>
</feature>
<gene>
    <name evidence="4" type="primary">pppA_3</name>
    <name evidence="4" type="ORF">Mal4_33420</name>
</gene>
<proteinExistence type="inferred from homology"/>
<accession>A0A517Z986</accession>
<dbReference type="InterPro" id="IPR050882">
    <property type="entry name" value="Prepilin_peptidase/N-MTase"/>
</dbReference>
<comment type="similarity">
    <text evidence="1">Belongs to the peptidase A24 family.</text>
</comment>
<reference evidence="4 5" key="1">
    <citation type="submission" date="2019-02" db="EMBL/GenBank/DDBJ databases">
        <title>Deep-cultivation of Planctomycetes and their phenomic and genomic characterization uncovers novel biology.</title>
        <authorList>
            <person name="Wiegand S."/>
            <person name="Jogler M."/>
            <person name="Boedeker C."/>
            <person name="Pinto D."/>
            <person name="Vollmers J."/>
            <person name="Rivas-Marin E."/>
            <person name="Kohn T."/>
            <person name="Peeters S.H."/>
            <person name="Heuer A."/>
            <person name="Rast P."/>
            <person name="Oberbeckmann S."/>
            <person name="Bunk B."/>
            <person name="Jeske O."/>
            <person name="Meyerdierks A."/>
            <person name="Storesund J.E."/>
            <person name="Kallscheuer N."/>
            <person name="Luecker S."/>
            <person name="Lage O.M."/>
            <person name="Pohl T."/>
            <person name="Merkel B.J."/>
            <person name="Hornburger P."/>
            <person name="Mueller R.-W."/>
            <person name="Bruemmer F."/>
            <person name="Labrenz M."/>
            <person name="Spormann A.M."/>
            <person name="Op den Camp H."/>
            <person name="Overmann J."/>
            <person name="Amann R."/>
            <person name="Jetten M.S.M."/>
            <person name="Mascher T."/>
            <person name="Medema M.H."/>
            <person name="Devos D.P."/>
            <person name="Kaster A.-K."/>
            <person name="Ovreas L."/>
            <person name="Rohde M."/>
            <person name="Galperin M.Y."/>
            <person name="Jogler C."/>
        </authorList>
    </citation>
    <scope>NUCLEOTIDE SEQUENCE [LARGE SCALE GENOMIC DNA]</scope>
    <source>
        <strain evidence="4 5">Mal4</strain>
    </source>
</reference>
<dbReference type="PANTHER" id="PTHR30487:SF0">
    <property type="entry name" value="PREPILIN LEADER PEPTIDASE_N-METHYLTRANSFERASE-RELATED"/>
    <property type="match status" value="1"/>
</dbReference>
<evidence type="ECO:0000259" key="3">
    <source>
        <dbReference type="Pfam" id="PF01478"/>
    </source>
</evidence>
<dbReference type="OrthoDB" id="284133at2"/>